<reference evidence="4" key="1">
    <citation type="submission" date="2019-12" db="UniProtKB">
        <authorList>
            <consortium name="WormBaseParasite"/>
        </authorList>
    </citation>
    <scope>IDENTIFICATION</scope>
</reference>
<feature type="signal peptide" evidence="2">
    <location>
        <begin position="1"/>
        <end position="20"/>
    </location>
</feature>
<proteinExistence type="predicted"/>
<organism evidence="3 4">
    <name type="scientific">Trichuris muris</name>
    <name type="common">Mouse whipworm</name>
    <dbReference type="NCBI Taxonomy" id="70415"/>
    <lineage>
        <taxon>Eukaryota</taxon>
        <taxon>Metazoa</taxon>
        <taxon>Ecdysozoa</taxon>
        <taxon>Nematoda</taxon>
        <taxon>Enoplea</taxon>
        <taxon>Dorylaimia</taxon>
        <taxon>Trichinellida</taxon>
        <taxon>Trichuridae</taxon>
        <taxon>Trichuris</taxon>
    </lineage>
</organism>
<name>A0A5S6QVP1_TRIMR</name>
<evidence type="ECO:0000313" key="4">
    <source>
        <dbReference type="WBParaSite" id="TMUE_3000011204.1"/>
    </source>
</evidence>
<evidence type="ECO:0000313" key="3">
    <source>
        <dbReference type="Proteomes" id="UP000046395"/>
    </source>
</evidence>
<feature type="compositionally biased region" description="Pro residues" evidence="1">
    <location>
        <begin position="99"/>
        <end position="126"/>
    </location>
</feature>
<protein>
    <submittedName>
        <fullName evidence="4">DUF19 domain-containing protein</fullName>
    </submittedName>
</protein>
<dbReference type="WBParaSite" id="TMUE_3000011204.1">
    <property type="protein sequence ID" value="TMUE_3000011204.1"/>
    <property type="gene ID" value="WBGene00292931"/>
</dbReference>
<keyword evidence="3" id="KW-1185">Reference proteome</keyword>
<evidence type="ECO:0000256" key="2">
    <source>
        <dbReference type="SAM" id="SignalP"/>
    </source>
</evidence>
<feature type="chain" id="PRO_5024307689" evidence="2">
    <location>
        <begin position="21"/>
        <end position="239"/>
    </location>
</feature>
<dbReference type="STRING" id="70415.A0A5S6QVP1"/>
<evidence type="ECO:0000256" key="1">
    <source>
        <dbReference type="SAM" id="MobiDB-lite"/>
    </source>
</evidence>
<keyword evidence="2" id="KW-0732">Signal</keyword>
<sequence length="239" mass="26889">MPLCSALFLIGALLVASDYALYVQTCGNDVTKYLDCIDEKFWAAFEQQTELEMRNAEEEVNQCFTAYDCMAPPLLERPQRHGGEMPPFDVRRPHGPKGGRPPRPPPPFGVGPPPPGPPPPFEPPLPETTTAFGSPVPPTEVTPMWPHFNRSSFKEPFERFHHIPMFISKIVLNDEFFPASNGQELSETFGECMRSFEDRYRAILQECLREEMPGFVDTKRGIATQCSAHVQGGMSKLFQ</sequence>
<feature type="region of interest" description="Disordered" evidence="1">
    <location>
        <begin position="75"/>
        <end position="138"/>
    </location>
</feature>
<accession>A0A5S6QVP1</accession>
<dbReference type="AlphaFoldDB" id="A0A5S6QVP1"/>
<dbReference type="Proteomes" id="UP000046395">
    <property type="component" value="Unassembled WGS sequence"/>
</dbReference>